<sequence>MIQHMPYTALTLGDAEFTDGIDGLVPFLRAIGEIFVCTNIDFSGVANVTLQEELRRLCPRHRIVSYDSLLGPRHVCLLGYTTPLTQKLMFDKWAHFENEEEALTREIKKLRAARPEVKIFVALGHSGYERDKQIAHRVPSLDVIIGGHSHTLLWPNIRNRQVAGVPDDPHDQQFAKDVYPTTVIQPSGRVVLIAQMYKHGKYLGVLNVTFNADDEVTDFYTGPVLLTDEMPADAETEKSLDKYRQEMRRRQQQVIGSTRVELVGSVQECTYTECTLGNLMTDAMLWHVRHYGTRMSHTLAAVINAGAIKRSIKPGKFKMADITASLPYPDTLNIVKVRGSTVRKMLQHSVYESKRGIFLQISGMRVLYNMTKPPGERVASVRILCQTCVTPEYEPLNDTAIYHIATFTYLAVGNDGYTMLKQEMLSSQQRHDVSTDIVVTYVRRFSPLYPYLDGRIEIVTEPVVNNTATQQYSSRTMWVVAVAAGGALLSAMLLV</sequence>
<evidence type="ECO:0000256" key="4">
    <source>
        <dbReference type="ARBA" id="ARBA00012643"/>
    </source>
</evidence>
<dbReference type="InterPro" id="IPR006179">
    <property type="entry name" value="5_nucleotidase/apyrase"/>
</dbReference>
<comment type="caution">
    <text evidence="9">The sequence shown here is derived from an EMBL/GenBank/DDBJ whole genome shotgun (WGS) entry which is preliminary data.</text>
</comment>
<organism evidence="9 10">
    <name type="scientific">Amphibalanus amphitrite</name>
    <name type="common">Striped barnacle</name>
    <name type="synonym">Balanus amphitrite</name>
    <dbReference type="NCBI Taxonomy" id="1232801"/>
    <lineage>
        <taxon>Eukaryota</taxon>
        <taxon>Metazoa</taxon>
        <taxon>Ecdysozoa</taxon>
        <taxon>Arthropoda</taxon>
        <taxon>Crustacea</taxon>
        <taxon>Multicrustacea</taxon>
        <taxon>Cirripedia</taxon>
        <taxon>Thoracica</taxon>
        <taxon>Thoracicalcarea</taxon>
        <taxon>Balanomorpha</taxon>
        <taxon>Balanoidea</taxon>
        <taxon>Balanidae</taxon>
        <taxon>Amphibalaninae</taxon>
        <taxon>Amphibalanus</taxon>
    </lineage>
</organism>
<gene>
    <name evidence="9" type="primary">5NUC_5</name>
    <name evidence="9" type="ORF">FJT64_003091</name>
</gene>
<evidence type="ECO:0000256" key="3">
    <source>
        <dbReference type="ARBA" id="ARBA00006654"/>
    </source>
</evidence>
<dbReference type="Proteomes" id="UP000440578">
    <property type="component" value="Unassembled WGS sequence"/>
</dbReference>
<dbReference type="EMBL" id="VIIS01001148">
    <property type="protein sequence ID" value="KAF0301597.1"/>
    <property type="molecule type" value="Genomic_DNA"/>
</dbReference>
<evidence type="ECO:0000256" key="1">
    <source>
        <dbReference type="ARBA" id="ARBA00000815"/>
    </source>
</evidence>
<keyword evidence="6" id="KW-0732">Signal</keyword>
<evidence type="ECO:0000256" key="7">
    <source>
        <dbReference type="RuleBase" id="RU362119"/>
    </source>
</evidence>
<dbReference type="GO" id="GO:0000166">
    <property type="term" value="F:nucleotide binding"/>
    <property type="evidence" value="ECO:0007669"/>
    <property type="project" value="UniProtKB-KW"/>
</dbReference>
<evidence type="ECO:0000256" key="5">
    <source>
        <dbReference type="ARBA" id="ARBA00022525"/>
    </source>
</evidence>
<dbReference type="PANTHER" id="PTHR11575:SF24">
    <property type="entry name" value="5'-NUCLEOTIDASE"/>
    <property type="match status" value="1"/>
</dbReference>
<dbReference type="Gene3D" id="3.60.21.10">
    <property type="match status" value="1"/>
</dbReference>
<dbReference type="Gene3D" id="3.90.780.10">
    <property type="entry name" value="5'-Nucleotidase, C-terminal domain"/>
    <property type="match status" value="1"/>
</dbReference>
<dbReference type="InterPro" id="IPR029052">
    <property type="entry name" value="Metallo-depent_PP-like"/>
</dbReference>
<dbReference type="PANTHER" id="PTHR11575">
    <property type="entry name" value="5'-NUCLEOTIDASE-RELATED"/>
    <property type="match status" value="1"/>
</dbReference>
<reference evidence="9 10" key="1">
    <citation type="submission" date="2019-07" db="EMBL/GenBank/DDBJ databases">
        <title>Draft genome assembly of a fouling barnacle, Amphibalanus amphitrite (Darwin, 1854): The first reference genome for Thecostraca.</title>
        <authorList>
            <person name="Kim W."/>
        </authorList>
    </citation>
    <scope>NUCLEOTIDE SEQUENCE [LARGE SCALE GENOMIC DNA]</scope>
    <source>
        <strain evidence="9">SNU_AA5</strain>
        <tissue evidence="9">Soma without cirri and trophi</tissue>
    </source>
</reference>
<dbReference type="SUPFAM" id="SSF55816">
    <property type="entry name" value="5'-nucleotidase (syn. UDP-sugar hydrolase), C-terminal domain"/>
    <property type="match status" value="1"/>
</dbReference>
<name>A0A6A4W0R2_AMPAM</name>
<protein>
    <recommendedName>
        <fullName evidence="4">5'-nucleotidase</fullName>
        <ecNumber evidence="4">3.1.3.5</ecNumber>
    </recommendedName>
</protein>
<dbReference type="Pfam" id="PF02872">
    <property type="entry name" value="5_nucleotid_C"/>
    <property type="match status" value="1"/>
</dbReference>
<keyword evidence="7" id="KW-0378">Hydrolase</keyword>
<proteinExistence type="inferred from homology"/>
<dbReference type="AlphaFoldDB" id="A0A6A4W0R2"/>
<evidence type="ECO:0000313" key="10">
    <source>
        <dbReference type="Proteomes" id="UP000440578"/>
    </source>
</evidence>
<dbReference type="InterPro" id="IPR036907">
    <property type="entry name" value="5'-Nucleotdase_C_sf"/>
</dbReference>
<dbReference type="OrthoDB" id="7722975at2759"/>
<dbReference type="GO" id="GO:0005886">
    <property type="term" value="C:plasma membrane"/>
    <property type="evidence" value="ECO:0007669"/>
    <property type="project" value="TreeGrafter"/>
</dbReference>
<evidence type="ECO:0000256" key="2">
    <source>
        <dbReference type="ARBA" id="ARBA00004613"/>
    </source>
</evidence>
<dbReference type="FunFam" id="3.90.780.10:FF:000004">
    <property type="entry name" value="UDP-sugar hydrolase, putative"/>
    <property type="match status" value="1"/>
</dbReference>
<keyword evidence="7" id="KW-0547">Nucleotide-binding</keyword>
<evidence type="ECO:0000259" key="8">
    <source>
        <dbReference type="Pfam" id="PF02872"/>
    </source>
</evidence>
<evidence type="ECO:0000256" key="6">
    <source>
        <dbReference type="ARBA" id="ARBA00022729"/>
    </source>
</evidence>
<comment type="subcellular location">
    <subcellularLocation>
        <location evidence="2">Secreted</location>
    </subcellularLocation>
</comment>
<dbReference type="SUPFAM" id="SSF56300">
    <property type="entry name" value="Metallo-dependent phosphatases"/>
    <property type="match status" value="1"/>
</dbReference>
<keyword evidence="10" id="KW-1185">Reference proteome</keyword>
<comment type="similarity">
    <text evidence="3 7">Belongs to the 5'-nucleotidase family.</text>
</comment>
<dbReference type="GO" id="GO:0005576">
    <property type="term" value="C:extracellular region"/>
    <property type="evidence" value="ECO:0007669"/>
    <property type="project" value="UniProtKB-SubCell"/>
</dbReference>
<dbReference type="GO" id="GO:0008253">
    <property type="term" value="F:5'-nucleotidase activity"/>
    <property type="evidence" value="ECO:0007669"/>
    <property type="project" value="UniProtKB-EC"/>
</dbReference>
<dbReference type="InterPro" id="IPR008334">
    <property type="entry name" value="5'-Nucleotdase_C"/>
</dbReference>
<accession>A0A6A4W0R2</accession>
<keyword evidence="5" id="KW-0964">Secreted</keyword>
<feature type="domain" description="5'-Nucleotidase C-terminal" evidence="8">
    <location>
        <begin position="254"/>
        <end position="422"/>
    </location>
</feature>
<comment type="catalytic activity">
    <reaction evidence="1">
        <text>a ribonucleoside 5'-phosphate + H2O = a ribonucleoside + phosphate</text>
        <dbReference type="Rhea" id="RHEA:12484"/>
        <dbReference type="ChEBI" id="CHEBI:15377"/>
        <dbReference type="ChEBI" id="CHEBI:18254"/>
        <dbReference type="ChEBI" id="CHEBI:43474"/>
        <dbReference type="ChEBI" id="CHEBI:58043"/>
        <dbReference type="EC" id="3.1.3.5"/>
    </reaction>
</comment>
<dbReference type="PRINTS" id="PR01607">
    <property type="entry name" value="APYRASEFAMLY"/>
</dbReference>
<dbReference type="GO" id="GO:0006196">
    <property type="term" value="P:AMP catabolic process"/>
    <property type="evidence" value="ECO:0007669"/>
    <property type="project" value="TreeGrafter"/>
</dbReference>
<dbReference type="EC" id="3.1.3.5" evidence="4"/>
<evidence type="ECO:0000313" key="9">
    <source>
        <dbReference type="EMBL" id="KAF0301597.1"/>
    </source>
</evidence>